<comment type="caution">
    <text evidence="1">The sequence shown here is derived from an EMBL/GenBank/DDBJ whole genome shotgun (WGS) entry which is preliminary data.</text>
</comment>
<protein>
    <submittedName>
        <fullName evidence="1">Uncharacterized protein</fullName>
    </submittedName>
</protein>
<reference evidence="1" key="1">
    <citation type="journal article" date="2023" name="Plant J.">
        <title>Genome sequences and population genomics provide insights into the demographic history, inbreeding, and mutation load of two 'living fossil' tree species of Dipteronia.</title>
        <authorList>
            <person name="Feng Y."/>
            <person name="Comes H.P."/>
            <person name="Chen J."/>
            <person name="Zhu S."/>
            <person name="Lu R."/>
            <person name="Zhang X."/>
            <person name="Li P."/>
            <person name="Qiu J."/>
            <person name="Olsen K.M."/>
            <person name="Qiu Y."/>
        </authorList>
    </citation>
    <scope>NUCLEOTIDE SEQUENCE</scope>
    <source>
        <strain evidence="1">KIB01</strain>
    </source>
</reference>
<gene>
    <name evidence="1" type="ORF">Ddye_010284</name>
</gene>
<dbReference type="EMBL" id="JANJYI010000003">
    <property type="protein sequence ID" value="KAK2657232.1"/>
    <property type="molecule type" value="Genomic_DNA"/>
</dbReference>
<proteinExistence type="predicted"/>
<organism evidence="1 2">
    <name type="scientific">Dipteronia dyeriana</name>
    <dbReference type="NCBI Taxonomy" id="168575"/>
    <lineage>
        <taxon>Eukaryota</taxon>
        <taxon>Viridiplantae</taxon>
        <taxon>Streptophyta</taxon>
        <taxon>Embryophyta</taxon>
        <taxon>Tracheophyta</taxon>
        <taxon>Spermatophyta</taxon>
        <taxon>Magnoliopsida</taxon>
        <taxon>eudicotyledons</taxon>
        <taxon>Gunneridae</taxon>
        <taxon>Pentapetalae</taxon>
        <taxon>rosids</taxon>
        <taxon>malvids</taxon>
        <taxon>Sapindales</taxon>
        <taxon>Sapindaceae</taxon>
        <taxon>Hippocastanoideae</taxon>
        <taxon>Acereae</taxon>
        <taxon>Dipteronia</taxon>
    </lineage>
</organism>
<accession>A0AAD9XDC6</accession>
<evidence type="ECO:0000313" key="2">
    <source>
        <dbReference type="Proteomes" id="UP001280121"/>
    </source>
</evidence>
<dbReference type="AlphaFoldDB" id="A0AAD9XDC6"/>
<evidence type="ECO:0000313" key="1">
    <source>
        <dbReference type="EMBL" id="KAK2657232.1"/>
    </source>
</evidence>
<dbReference type="Proteomes" id="UP001280121">
    <property type="component" value="Unassembled WGS sequence"/>
</dbReference>
<keyword evidence="2" id="KW-1185">Reference proteome</keyword>
<sequence length="57" mass="6229">MTAVLGELMESGKASKKLMMMYSPFMALGDLAFLHGLIPCSSKTSLDLSKRPVLPRK</sequence>
<name>A0AAD9XDC6_9ROSI</name>